<dbReference type="OrthoDB" id="6269898at2759"/>
<evidence type="ECO:0000313" key="2">
    <source>
        <dbReference type="Proteomes" id="UP000281553"/>
    </source>
</evidence>
<reference evidence="1 2" key="1">
    <citation type="submission" date="2018-11" db="EMBL/GenBank/DDBJ databases">
        <authorList>
            <consortium name="Pathogen Informatics"/>
        </authorList>
    </citation>
    <scope>NUCLEOTIDE SEQUENCE [LARGE SCALE GENOMIC DNA]</scope>
</reference>
<organism evidence="1 2">
    <name type="scientific">Dibothriocephalus latus</name>
    <name type="common">Fish tapeworm</name>
    <name type="synonym">Diphyllobothrium latum</name>
    <dbReference type="NCBI Taxonomy" id="60516"/>
    <lineage>
        <taxon>Eukaryota</taxon>
        <taxon>Metazoa</taxon>
        <taxon>Spiralia</taxon>
        <taxon>Lophotrochozoa</taxon>
        <taxon>Platyhelminthes</taxon>
        <taxon>Cestoda</taxon>
        <taxon>Eucestoda</taxon>
        <taxon>Diphyllobothriidea</taxon>
        <taxon>Diphyllobothriidae</taxon>
        <taxon>Dibothriocephalus</taxon>
    </lineage>
</organism>
<dbReference type="AlphaFoldDB" id="A0A3P7L430"/>
<protein>
    <submittedName>
        <fullName evidence="1">Uncharacterized protein</fullName>
    </submittedName>
</protein>
<feature type="non-terminal residue" evidence="1">
    <location>
        <position position="260"/>
    </location>
</feature>
<dbReference type="Proteomes" id="UP000281553">
    <property type="component" value="Unassembled WGS sequence"/>
</dbReference>
<keyword evidence="2" id="KW-1185">Reference proteome</keyword>
<evidence type="ECO:0000313" key="1">
    <source>
        <dbReference type="EMBL" id="VDN12165.1"/>
    </source>
</evidence>
<sequence length="260" mass="28593">MSRQLCFAFNSELLEDHGQEQNFEMAKAKVYASSAAEVDPGSKKIMFTSDVCPEMTHMVIKAKTDFPDLWPHTIDEYSVAELIFKLKSECLALAMENENLRKTFPDRQNNPERAMTQHNQPLHTAWKYLINGTCTPLLPKECRSESPANTVPSATSYADFRQQEQQQPLTSRIVEHNYSTSLVGGGGGIPASAAAPGMNTILEYVEGNKPEVSQLAMPTLTVNLRDRVDRICQLFAEGDNSSSFLTVPTSAAAAAAPPPP</sequence>
<accession>A0A3P7L430</accession>
<name>A0A3P7L430_DIBLA</name>
<dbReference type="EMBL" id="UYRU01053218">
    <property type="protein sequence ID" value="VDN12165.1"/>
    <property type="molecule type" value="Genomic_DNA"/>
</dbReference>
<gene>
    <name evidence="1" type="ORF">DILT_LOCUS7996</name>
</gene>
<proteinExistence type="predicted"/>